<dbReference type="GO" id="GO:0006508">
    <property type="term" value="P:proteolysis"/>
    <property type="evidence" value="ECO:0007669"/>
    <property type="project" value="UniProtKB-KW"/>
</dbReference>
<evidence type="ECO:0000256" key="2">
    <source>
        <dbReference type="ARBA" id="ARBA00022670"/>
    </source>
</evidence>
<evidence type="ECO:0000256" key="3">
    <source>
        <dbReference type="ARBA" id="ARBA00022801"/>
    </source>
</evidence>
<sequence length="286" mass="30933">MTILDKRLHAFRADLADERLAGRVEAERFVSPTQMQVARPVLDMLAASGADAGVNTQLLLGAPVSVFDTRDGFAWVQAGDDGYVGYVDATALSQPADAHTHVVSAPRTYLYREPDMKKPRGDALSMGSRLTVTGHAETRGTRYTILPDGQAVVESHIRPLGEHASDWVAVAESLEHTPYLWGGISGFGIDCSGLIQLTMRMAGRDVLRDSDMQAAAIGDAIDPGTDLEGLQRGDLVFWKGHVAIMTDAENIIHANGHSMLVSREPLARAVARIGYLYGQPTGFRRP</sequence>
<dbReference type="InterPro" id="IPR041382">
    <property type="entry name" value="SH3_16"/>
</dbReference>
<dbReference type="InterPro" id="IPR038765">
    <property type="entry name" value="Papain-like_cys_pep_sf"/>
</dbReference>
<evidence type="ECO:0000259" key="5">
    <source>
        <dbReference type="PROSITE" id="PS51935"/>
    </source>
</evidence>
<evidence type="ECO:0000313" key="6">
    <source>
        <dbReference type="EMBL" id="APH70396.1"/>
    </source>
</evidence>
<dbReference type="AlphaFoldDB" id="A0A1L3SLW6"/>
<name>A0A1L3SLW6_9HYPH</name>
<dbReference type="RefSeq" id="WP_072601808.1">
    <property type="nucleotide sequence ID" value="NZ_CP018171.1"/>
</dbReference>
<dbReference type="Pfam" id="PF18348">
    <property type="entry name" value="SH3_16"/>
    <property type="match status" value="1"/>
</dbReference>
<protein>
    <submittedName>
        <fullName evidence="6">Peptidase P60</fullName>
    </submittedName>
</protein>
<organism evidence="6 7">
    <name type="scientific">Aquibium oceanicum</name>
    <dbReference type="NCBI Taxonomy" id="1670800"/>
    <lineage>
        <taxon>Bacteria</taxon>
        <taxon>Pseudomonadati</taxon>
        <taxon>Pseudomonadota</taxon>
        <taxon>Alphaproteobacteria</taxon>
        <taxon>Hyphomicrobiales</taxon>
        <taxon>Phyllobacteriaceae</taxon>
        <taxon>Aquibium</taxon>
    </lineage>
</organism>
<proteinExistence type="inferred from homology"/>
<dbReference type="InterPro" id="IPR051202">
    <property type="entry name" value="Peptidase_C40"/>
</dbReference>
<dbReference type="Proteomes" id="UP000182840">
    <property type="component" value="Chromosome"/>
</dbReference>
<dbReference type="Gene3D" id="2.30.30.40">
    <property type="entry name" value="SH3 Domains"/>
    <property type="match status" value="1"/>
</dbReference>
<keyword evidence="3" id="KW-0378">Hydrolase</keyword>
<dbReference type="SUPFAM" id="SSF54001">
    <property type="entry name" value="Cysteine proteinases"/>
    <property type="match status" value="1"/>
</dbReference>
<dbReference type="EMBL" id="CP018171">
    <property type="protein sequence ID" value="APH70396.1"/>
    <property type="molecule type" value="Genomic_DNA"/>
</dbReference>
<dbReference type="PROSITE" id="PS51935">
    <property type="entry name" value="NLPC_P60"/>
    <property type="match status" value="1"/>
</dbReference>
<keyword evidence="7" id="KW-1185">Reference proteome</keyword>
<keyword evidence="2" id="KW-0645">Protease</keyword>
<dbReference type="InterPro" id="IPR000064">
    <property type="entry name" value="NLP_P60_dom"/>
</dbReference>
<dbReference type="OrthoDB" id="9813368at2"/>
<accession>A0A1L3SLW6</accession>
<gene>
    <name evidence="6" type="ORF">BSQ44_02630</name>
</gene>
<feature type="domain" description="NlpC/P60" evidence="5">
    <location>
        <begin position="161"/>
        <end position="286"/>
    </location>
</feature>
<evidence type="ECO:0000256" key="1">
    <source>
        <dbReference type="ARBA" id="ARBA00007074"/>
    </source>
</evidence>
<dbReference type="KEGG" id="meso:BSQ44_02630"/>
<evidence type="ECO:0000313" key="7">
    <source>
        <dbReference type="Proteomes" id="UP000182840"/>
    </source>
</evidence>
<dbReference type="STRING" id="1670800.BSQ44_02630"/>
<reference evidence="7" key="1">
    <citation type="submission" date="2016-11" db="EMBL/GenBank/DDBJ databases">
        <title>Mesorhizobium oceanicum sp. nov., isolated from deep seawater in South China Sea.</title>
        <authorList>
            <person name="Fu G.-Y."/>
        </authorList>
    </citation>
    <scope>NUCLEOTIDE SEQUENCE [LARGE SCALE GENOMIC DNA]</scope>
    <source>
        <strain evidence="7">B7</strain>
    </source>
</reference>
<dbReference type="Gene3D" id="3.90.1720.10">
    <property type="entry name" value="endopeptidase domain like (from Nostoc punctiforme)"/>
    <property type="match status" value="1"/>
</dbReference>
<dbReference type="GO" id="GO:0008234">
    <property type="term" value="F:cysteine-type peptidase activity"/>
    <property type="evidence" value="ECO:0007669"/>
    <property type="project" value="UniProtKB-KW"/>
</dbReference>
<comment type="similarity">
    <text evidence="1">Belongs to the peptidase C40 family.</text>
</comment>
<evidence type="ECO:0000256" key="4">
    <source>
        <dbReference type="ARBA" id="ARBA00022807"/>
    </source>
</evidence>
<keyword evidence="4" id="KW-0788">Thiol protease</keyword>
<dbReference type="PANTHER" id="PTHR47053:SF1">
    <property type="entry name" value="MUREIN DD-ENDOPEPTIDASE MEPH-RELATED"/>
    <property type="match status" value="1"/>
</dbReference>
<dbReference type="PANTHER" id="PTHR47053">
    <property type="entry name" value="MUREIN DD-ENDOPEPTIDASE MEPH-RELATED"/>
    <property type="match status" value="1"/>
</dbReference>
<dbReference type="Pfam" id="PF00877">
    <property type="entry name" value="NLPC_P60"/>
    <property type="match status" value="1"/>
</dbReference>